<accession>A0A9D2GPS1</accession>
<dbReference type="AlphaFoldDB" id="A0A9D2GPS1"/>
<dbReference type="Proteomes" id="UP000824115">
    <property type="component" value="Unassembled WGS sequence"/>
</dbReference>
<comment type="caution">
    <text evidence="1">The sequence shown here is derived from an EMBL/GenBank/DDBJ whole genome shotgun (WGS) entry which is preliminary data.</text>
</comment>
<reference evidence="1" key="1">
    <citation type="journal article" date="2021" name="PeerJ">
        <title>Extensive microbial diversity within the chicken gut microbiome revealed by metagenomics and culture.</title>
        <authorList>
            <person name="Gilroy R."/>
            <person name="Ravi A."/>
            <person name="Getino M."/>
            <person name="Pursley I."/>
            <person name="Horton D.L."/>
            <person name="Alikhan N.F."/>
            <person name="Baker D."/>
            <person name="Gharbi K."/>
            <person name="Hall N."/>
            <person name="Watson M."/>
            <person name="Adriaenssens E.M."/>
            <person name="Foster-Nyarko E."/>
            <person name="Jarju S."/>
            <person name="Secka A."/>
            <person name="Antonio M."/>
            <person name="Oren A."/>
            <person name="Chaudhuri R.R."/>
            <person name="La Ragione R."/>
            <person name="Hildebrand F."/>
            <person name="Pallen M.J."/>
        </authorList>
    </citation>
    <scope>NUCLEOTIDE SEQUENCE</scope>
    <source>
        <strain evidence="1">Gambia16-554</strain>
    </source>
</reference>
<protein>
    <submittedName>
        <fullName evidence="1">Uncharacterized protein</fullName>
    </submittedName>
</protein>
<sequence length="77" mass="8910">MNEEYEKCFHEHITGSFHKTLKAAKAAVSVAGKYPQVYRCWRKDGMIVGEKVLWAYGEYCCSIRDADKYIAEKLKES</sequence>
<name>A0A9D2GPS1_9BACT</name>
<dbReference type="EMBL" id="DXAW01000096">
    <property type="protein sequence ID" value="HIZ85946.1"/>
    <property type="molecule type" value="Genomic_DNA"/>
</dbReference>
<evidence type="ECO:0000313" key="1">
    <source>
        <dbReference type="EMBL" id="HIZ85946.1"/>
    </source>
</evidence>
<evidence type="ECO:0000313" key="2">
    <source>
        <dbReference type="Proteomes" id="UP000824115"/>
    </source>
</evidence>
<proteinExistence type="predicted"/>
<gene>
    <name evidence="1" type="ORF">IAC04_05610</name>
</gene>
<organism evidence="1 2">
    <name type="scientific">Candidatus Coprenecus stercoravium</name>
    <dbReference type="NCBI Taxonomy" id="2840735"/>
    <lineage>
        <taxon>Bacteria</taxon>
        <taxon>Pseudomonadati</taxon>
        <taxon>Bacteroidota</taxon>
        <taxon>Bacteroidia</taxon>
        <taxon>Bacteroidales</taxon>
        <taxon>Rikenellaceae</taxon>
        <taxon>Rikenellaceae incertae sedis</taxon>
        <taxon>Candidatus Coprenecus</taxon>
    </lineage>
</organism>
<reference evidence="1" key="2">
    <citation type="submission" date="2021-04" db="EMBL/GenBank/DDBJ databases">
        <authorList>
            <person name="Gilroy R."/>
        </authorList>
    </citation>
    <scope>NUCLEOTIDE SEQUENCE</scope>
    <source>
        <strain evidence="1">Gambia16-554</strain>
    </source>
</reference>